<dbReference type="RefSeq" id="WP_146924456.1">
    <property type="nucleotide sequence ID" value="NZ_BJUY01000015.1"/>
</dbReference>
<dbReference type="OrthoDB" id="2165629at2"/>
<proteinExistence type="predicted"/>
<evidence type="ECO:0000313" key="2">
    <source>
        <dbReference type="EMBL" id="GEK91631.1"/>
    </source>
</evidence>
<evidence type="ECO:0000256" key="1">
    <source>
        <dbReference type="SAM" id="MobiDB-lite"/>
    </source>
</evidence>
<comment type="caution">
    <text evidence="2">The sequence shown here is derived from an EMBL/GenBank/DDBJ whole genome shotgun (WGS) entry which is preliminary data.</text>
</comment>
<name>A0A511AWY7_9LACT</name>
<accession>A0A511AWY7</accession>
<dbReference type="Proteomes" id="UP000321662">
    <property type="component" value="Unassembled WGS sequence"/>
</dbReference>
<feature type="compositionally biased region" description="Basic and acidic residues" evidence="1">
    <location>
        <begin position="122"/>
        <end position="146"/>
    </location>
</feature>
<sequence>MNNLNQRVVGSYEDDKETKRVIRHLLNQGFNNNQLTIYTNEENHPFDSGLENVQVAQPETGAEKNGGSAKEDKNFWESIRDAFQIRKDHDFDNKNHKSVNDLLKPYRQDLKKGFYVVAVDDSNERSRSNSSSDKKDSTDVEHKGGPDPELETLGTAAGFPNEGSVQGMGDGKTPPVASHSKDGTPPELEDTAAKADEEEATDVRLSQTRHEDHTK</sequence>
<protein>
    <submittedName>
        <fullName evidence="2">Uncharacterized protein</fullName>
    </submittedName>
</protein>
<organism evidence="2 3">
    <name type="scientific">Alkalibacterium kapii</name>
    <dbReference type="NCBI Taxonomy" id="426704"/>
    <lineage>
        <taxon>Bacteria</taxon>
        <taxon>Bacillati</taxon>
        <taxon>Bacillota</taxon>
        <taxon>Bacilli</taxon>
        <taxon>Lactobacillales</taxon>
        <taxon>Carnobacteriaceae</taxon>
        <taxon>Alkalibacterium</taxon>
    </lineage>
</organism>
<evidence type="ECO:0000313" key="3">
    <source>
        <dbReference type="Proteomes" id="UP000321662"/>
    </source>
</evidence>
<dbReference type="EMBL" id="BJUY01000015">
    <property type="protein sequence ID" value="GEK91631.1"/>
    <property type="molecule type" value="Genomic_DNA"/>
</dbReference>
<feature type="region of interest" description="Disordered" evidence="1">
    <location>
        <begin position="121"/>
        <end position="215"/>
    </location>
</feature>
<keyword evidence="3" id="KW-1185">Reference proteome</keyword>
<reference evidence="2 3" key="1">
    <citation type="submission" date="2019-07" db="EMBL/GenBank/DDBJ databases">
        <title>Whole genome shotgun sequence of Alkalibacterium kapii NBRC 103247.</title>
        <authorList>
            <person name="Hosoyama A."/>
            <person name="Uohara A."/>
            <person name="Ohji S."/>
            <person name="Ichikawa N."/>
        </authorList>
    </citation>
    <scope>NUCLEOTIDE SEQUENCE [LARGE SCALE GENOMIC DNA]</scope>
    <source>
        <strain evidence="2 3">NBRC 103247</strain>
    </source>
</reference>
<dbReference type="AlphaFoldDB" id="A0A511AWY7"/>
<gene>
    <name evidence="2" type="ORF">AKA01nite_12530</name>
</gene>